<evidence type="ECO:0000313" key="1">
    <source>
        <dbReference type="EMBL" id="RRJ24522.1"/>
    </source>
</evidence>
<protein>
    <submittedName>
        <fullName evidence="1">Uncharacterized protein</fullName>
    </submittedName>
</protein>
<accession>A0A3P3QTH8</accession>
<dbReference type="EMBL" id="RRCO01000006">
    <property type="protein sequence ID" value="RRJ24522.1"/>
    <property type="molecule type" value="Genomic_DNA"/>
</dbReference>
<reference evidence="1 2" key="1">
    <citation type="submission" date="2018-11" db="EMBL/GenBank/DDBJ databases">
        <title>Genome sequencing of Lachnoanaerobaculum sp. KCOM 2030 (= ChDC B114).</title>
        <authorList>
            <person name="Kook J.-K."/>
            <person name="Park S.-N."/>
            <person name="Lim Y.K."/>
        </authorList>
    </citation>
    <scope>NUCLEOTIDE SEQUENCE [LARGE SCALE GENOMIC DNA]</scope>
    <source>
        <strain evidence="1 2">KCOM 2030</strain>
    </source>
</reference>
<dbReference type="AlphaFoldDB" id="A0A3P3QTH8"/>
<organism evidence="1 2">
    <name type="scientific">Lachnoanaerobaculum gingivalis</name>
    <dbReference type="NCBI Taxonomy" id="2490855"/>
    <lineage>
        <taxon>Bacteria</taxon>
        <taxon>Bacillati</taxon>
        <taxon>Bacillota</taxon>
        <taxon>Clostridia</taxon>
        <taxon>Lachnospirales</taxon>
        <taxon>Lachnospiraceae</taxon>
        <taxon>Lachnoanaerobaculum</taxon>
    </lineage>
</organism>
<evidence type="ECO:0000313" key="2">
    <source>
        <dbReference type="Proteomes" id="UP000272490"/>
    </source>
</evidence>
<sequence length="63" mass="7706">MAFYKNPEEMYKARAKRFKEDGDRHWAMAKSGEGNFHYYKAKKCYEEEKYNENKAKESRGRSW</sequence>
<proteinExistence type="predicted"/>
<comment type="caution">
    <text evidence="1">The sequence shown here is derived from an EMBL/GenBank/DDBJ whole genome shotgun (WGS) entry which is preliminary data.</text>
</comment>
<name>A0A3P3QTH8_9FIRM</name>
<gene>
    <name evidence="1" type="ORF">EHV10_12095</name>
</gene>
<keyword evidence="2" id="KW-1185">Reference proteome</keyword>
<dbReference type="OrthoDB" id="9952394at2"/>
<dbReference type="RefSeq" id="WP_128674863.1">
    <property type="nucleotide sequence ID" value="NZ_RRCO01000006.1"/>
</dbReference>
<dbReference type="Proteomes" id="UP000272490">
    <property type="component" value="Unassembled WGS sequence"/>
</dbReference>